<accession>A0ACA9K1S5</accession>
<name>A0ACA9K1S5_9GLOM</name>
<comment type="caution">
    <text evidence="1">The sequence shown here is derived from an EMBL/GenBank/DDBJ whole genome shotgun (WGS) entry which is preliminary data.</text>
</comment>
<evidence type="ECO:0000313" key="2">
    <source>
        <dbReference type="Proteomes" id="UP000789525"/>
    </source>
</evidence>
<proteinExistence type="predicted"/>
<keyword evidence="2" id="KW-1185">Reference proteome</keyword>
<dbReference type="EMBL" id="CAJVPT010000574">
    <property type="protein sequence ID" value="CAG8446958.1"/>
    <property type="molecule type" value="Genomic_DNA"/>
</dbReference>
<reference evidence="1" key="1">
    <citation type="submission" date="2021-06" db="EMBL/GenBank/DDBJ databases">
        <authorList>
            <person name="Kallberg Y."/>
            <person name="Tangrot J."/>
            <person name="Rosling A."/>
        </authorList>
    </citation>
    <scope>NUCLEOTIDE SEQUENCE</scope>
    <source>
        <strain evidence="1">CL356</strain>
    </source>
</reference>
<organism evidence="1 2">
    <name type="scientific">Acaulospora colombiana</name>
    <dbReference type="NCBI Taxonomy" id="27376"/>
    <lineage>
        <taxon>Eukaryota</taxon>
        <taxon>Fungi</taxon>
        <taxon>Fungi incertae sedis</taxon>
        <taxon>Mucoromycota</taxon>
        <taxon>Glomeromycotina</taxon>
        <taxon>Glomeromycetes</taxon>
        <taxon>Diversisporales</taxon>
        <taxon>Acaulosporaceae</taxon>
        <taxon>Acaulospora</taxon>
    </lineage>
</organism>
<dbReference type="Proteomes" id="UP000789525">
    <property type="component" value="Unassembled WGS sequence"/>
</dbReference>
<sequence length="320" mass="36169">MELHDSSHRKPNANKGTKQKSDFKVNVHTANTIRDEEQKRRTVFKAVLESPFTVKWQPEKKSCSEDETKRTSVNKRDSAHDLVTENMISVELTPKPNSIAHQFGFVVGINDVTKHMEQSYSQQMISNFQQRCARLSSRTSATSIQPKSHPDSLKPREPLRMIFVCKADVSPPHLIAHLPIMANIANVLIVPLPGGSSKMIADHIGISKATVLGIKEVSPEFDELYKLIREKVMPVHAPWLMPLKKLEISKKRKCPSEEHEETIAGPSSLGVKEKFGEPTEQNTHTNYYPTQIKHLKTTAPINKEKYKEGKTKKKSKPLNV</sequence>
<protein>
    <submittedName>
        <fullName evidence="1">3993_t:CDS:1</fullName>
    </submittedName>
</protein>
<evidence type="ECO:0000313" key="1">
    <source>
        <dbReference type="EMBL" id="CAG8446958.1"/>
    </source>
</evidence>
<gene>
    <name evidence="1" type="ORF">ACOLOM_LOCUS567</name>
</gene>